<accession>A0A285CMJ6</accession>
<proteinExistence type="predicted"/>
<dbReference type="RefSeq" id="WP_097157624.1">
    <property type="nucleotide sequence ID" value="NZ_JBEPMQ010000001.1"/>
</dbReference>
<evidence type="ECO:0000259" key="1">
    <source>
        <dbReference type="Pfam" id="PF11202"/>
    </source>
</evidence>
<dbReference type="PIRSF" id="PIRSF020979">
    <property type="entry name" value="UCP020979"/>
    <property type="match status" value="1"/>
</dbReference>
<organism evidence="3 4">
    <name type="scientific">Bacillus oleivorans</name>
    <dbReference type="NCBI Taxonomy" id="1448271"/>
    <lineage>
        <taxon>Bacteria</taxon>
        <taxon>Bacillati</taxon>
        <taxon>Bacillota</taxon>
        <taxon>Bacilli</taxon>
        <taxon>Bacillales</taxon>
        <taxon>Bacillaceae</taxon>
        <taxon>Bacillus</taxon>
    </lineage>
</organism>
<dbReference type="InterPro" id="IPR028157">
    <property type="entry name" value="PELOTA_dom"/>
</dbReference>
<evidence type="ECO:0000313" key="4">
    <source>
        <dbReference type="Proteomes" id="UP000219546"/>
    </source>
</evidence>
<dbReference type="OrthoDB" id="1663315at2"/>
<evidence type="ECO:0000313" key="3">
    <source>
        <dbReference type="EMBL" id="SNX68266.1"/>
    </source>
</evidence>
<dbReference type="InterPro" id="IPR011215">
    <property type="entry name" value="StiP_N"/>
</dbReference>
<evidence type="ECO:0000259" key="2">
    <source>
        <dbReference type="Pfam" id="PF15608"/>
    </source>
</evidence>
<keyword evidence="4" id="KW-1185">Reference proteome</keyword>
<dbReference type="Pfam" id="PF15608">
    <property type="entry name" value="PELOTA_1"/>
    <property type="match status" value="1"/>
</dbReference>
<sequence>MKVQNFKTVGSGSYQPQDVQFLLKDLSHITLEGSLEDREFRIQNKAEHYSESLPAEKLPSFQYLECYEKALTLNGLLTADLIKKVSVQLYNLFQEEMVLVSLARAGTPVGILMKRYLSMYMGKTIPHYSISIIREKGLDLNALAYIKTKHKNKKVIFIDGWTGKGSITRELYKSCELFSKRENESVEPILAVLSDPAHSAAISGTNDDILLPHACLNATVSGLISRTIHNQKWISPDEFHGAKLYKEWSDSDHSNSYVETITSLFTPAEINQGNGLLHPPLFLGAEEVNQIAHEFHIENIHLIKPSIGETTRVLLRRLPWGILVKNKKDPQVQHILALAEEKHVEVIEYRSMSYRSCGIIQPMGDAK</sequence>
<dbReference type="EMBL" id="OAOP01000002">
    <property type="protein sequence ID" value="SNX68266.1"/>
    <property type="molecule type" value="Genomic_DNA"/>
</dbReference>
<protein>
    <submittedName>
        <fullName evidence="3">RNA binding Pelota-like protein</fullName>
    </submittedName>
</protein>
<gene>
    <name evidence="3" type="ORF">SAMN05877753_102441</name>
</gene>
<dbReference type="Pfam" id="PF11202">
    <property type="entry name" value="StiP"/>
    <property type="match status" value="1"/>
</dbReference>
<dbReference type="InterPro" id="IPR048336">
    <property type="entry name" value="StiP-like"/>
</dbReference>
<reference evidence="3 4" key="1">
    <citation type="submission" date="2017-08" db="EMBL/GenBank/DDBJ databases">
        <authorList>
            <person name="de Groot N.N."/>
        </authorList>
    </citation>
    <scope>NUCLEOTIDE SEQUENCE [LARGE SCALE GENOMIC DNA]</scope>
    <source>
        <strain evidence="3 4">JC228</strain>
    </source>
</reference>
<dbReference type="Proteomes" id="UP000219546">
    <property type="component" value="Unassembled WGS sequence"/>
</dbReference>
<dbReference type="AlphaFoldDB" id="A0A285CMJ6"/>
<feature type="domain" description="PELOTA RNA-binding" evidence="2">
    <location>
        <begin position="284"/>
        <end position="361"/>
    </location>
</feature>
<name>A0A285CMJ6_9BACI</name>
<feature type="domain" description="Cysteine protease StiP N-terminal" evidence="1">
    <location>
        <begin position="12"/>
        <end position="261"/>
    </location>
</feature>